<keyword evidence="1" id="KW-0472">Membrane</keyword>
<feature type="transmembrane region" description="Helical" evidence="1">
    <location>
        <begin position="57"/>
        <end position="85"/>
    </location>
</feature>
<name>A0AAT9G494_9ENTR</name>
<evidence type="ECO:0000256" key="1">
    <source>
        <dbReference type="SAM" id="Phobius"/>
    </source>
</evidence>
<organism evidence="2">
    <name type="scientific">Candidatus Aschnera chinzeii</name>
    <dbReference type="NCBI Taxonomy" id="1485666"/>
    <lineage>
        <taxon>Bacteria</taxon>
        <taxon>Pseudomonadati</taxon>
        <taxon>Pseudomonadota</taxon>
        <taxon>Gammaproteobacteria</taxon>
        <taxon>Enterobacterales</taxon>
        <taxon>Enterobacteriaceae</taxon>
        <taxon>Candidatus Aschnera</taxon>
    </lineage>
</organism>
<dbReference type="GO" id="GO:0015661">
    <property type="term" value="F:L-lysine efflux transmembrane transporter activity"/>
    <property type="evidence" value="ECO:0007669"/>
    <property type="project" value="InterPro"/>
</dbReference>
<feature type="transmembrane region" description="Helical" evidence="1">
    <location>
        <begin position="235"/>
        <end position="255"/>
    </location>
</feature>
<feature type="transmembrane region" description="Helical" evidence="1">
    <location>
        <begin position="196"/>
        <end position="215"/>
    </location>
</feature>
<keyword evidence="1" id="KW-1133">Transmembrane helix</keyword>
<feature type="transmembrane region" description="Helical" evidence="1">
    <location>
        <begin position="27"/>
        <end position="45"/>
    </location>
</feature>
<sequence length="303" mass="34378">MYIELLIVLASFTIGYIINCKTINIKYIYLLLDILLYIILFIMGIKLSMIDNLNYKLIVIFNDGMICFFCIFFSNIIFLICYDIISSWKLFTKNNNHTSHKFHTIIIKICFLYFASIIGYIVGLTKWWLLYHVQQTSILFLSCLLLLIGIVLNKHKLKINHFFINIRAVVIAIIVSISSLLGGFIASWILKLPANIGLAISAGYGWYSLSSVLLADKYGPLIGTIALFNDLMRELSSIILIPFIIYRFPSTALGICGSTSMDVTLSILHKSSNSTIIPFAIIHGIILTFCAPILITFFIYHIK</sequence>
<accession>A0AAT9G494</accession>
<feature type="transmembrane region" description="Helical" evidence="1">
    <location>
        <begin position="164"/>
        <end position="190"/>
    </location>
</feature>
<dbReference type="AlphaFoldDB" id="A0AAT9G494"/>
<gene>
    <name evidence="2" type="ORF">ACHINZ_2150</name>
</gene>
<dbReference type="PANTHER" id="PTHR35804">
    <property type="entry name" value="LYSINE EXPORTER LYSO"/>
    <property type="match status" value="1"/>
</dbReference>
<evidence type="ECO:0000313" key="2">
    <source>
        <dbReference type="EMBL" id="BET44543.1"/>
    </source>
</evidence>
<feature type="transmembrane region" description="Helical" evidence="1">
    <location>
        <begin position="129"/>
        <end position="152"/>
    </location>
</feature>
<reference evidence="2" key="2">
    <citation type="submission" date="2023-10" db="EMBL/GenBank/DDBJ databases">
        <authorList>
            <person name="Koga R."/>
            <person name="Fukatsu T."/>
        </authorList>
    </citation>
    <scope>NUCLEOTIDE SEQUENCE</scope>
    <source>
        <strain evidence="2">Kw-01</strain>
    </source>
</reference>
<feature type="transmembrane region" description="Helical" evidence="1">
    <location>
        <begin position="275"/>
        <end position="300"/>
    </location>
</feature>
<proteinExistence type="predicted"/>
<dbReference type="InterPro" id="IPR005642">
    <property type="entry name" value="LysO"/>
</dbReference>
<dbReference type="GO" id="GO:0005886">
    <property type="term" value="C:plasma membrane"/>
    <property type="evidence" value="ECO:0007669"/>
    <property type="project" value="TreeGrafter"/>
</dbReference>
<feature type="transmembrane region" description="Helical" evidence="1">
    <location>
        <begin position="105"/>
        <end position="123"/>
    </location>
</feature>
<dbReference type="PANTHER" id="PTHR35804:SF1">
    <property type="entry name" value="LYSINE EXPORTER LYSO"/>
    <property type="match status" value="1"/>
</dbReference>
<dbReference type="Pfam" id="PF03956">
    <property type="entry name" value="Lys_export"/>
    <property type="match status" value="1"/>
</dbReference>
<reference evidence="2" key="1">
    <citation type="journal article" date="2023" name="Front. Microbiol.">
        <title>Genome analysis of Candidatus Aschnera chinzeii, the bacterial endosymbiont of the blood-sucking bat fly Penicillidia jenynsii (Insecta: Diptera: Nycteribiidae).</title>
        <authorList>
            <person name="Koga R."/>
            <person name="Moriyama M."/>
            <person name="Nozaki T."/>
            <person name="Fukatsu T."/>
        </authorList>
    </citation>
    <scope>NUCLEOTIDE SEQUENCE</scope>
    <source>
        <strain evidence="2">Kw-01</strain>
    </source>
</reference>
<dbReference type="EMBL" id="AP028961">
    <property type="protein sequence ID" value="BET44543.1"/>
    <property type="molecule type" value="Genomic_DNA"/>
</dbReference>
<protein>
    <submittedName>
        <fullName evidence="2">Lysine exporter LysO family protein</fullName>
    </submittedName>
</protein>
<keyword evidence="1" id="KW-0812">Transmembrane</keyword>